<dbReference type="InterPro" id="IPR018247">
    <property type="entry name" value="EF_Hand_1_Ca_BS"/>
</dbReference>
<keyword evidence="2" id="KW-0732">Signal</keyword>
<feature type="signal peptide" evidence="2">
    <location>
        <begin position="1"/>
        <end position="27"/>
    </location>
</feature>
<evidence type="ECO:0000259" key="3">
    <source>
        <dbReference type="Pfam" id="PF21722"/>
    </source>
</evidence>
<keyword evidence="5" id="KW-1185">Reference proteome</keyword>
<dbReference type="GO" id="GO:0005509">
    <property type="term" value="F:calcium ion binding"/>
    <property type="evidence" value="ECO:0007669"/>
    <property type="project" value="InterPro"/>
</dbReference>
<reference evidence="4 5" key="1">
    <citation type="submission" date="2020-02" db="EMBL/GenBank/DDBJ databases">
        <title>Flavobacteriaceae Psychroflexus bacterium YR1-1, complete genome.</title>
        <authorList>
            <person name="Li Y."/>
            <person name="Wu S."/>
        </authorList>
    </citation>
    <scope>NUCLEOTIDE SEQUENCE [LARGE SCALE GENOMIC DNA]</scope>
    <source>
        <strain evidence="4 5">YR1-1</strain>
    </source>
</reference>
<dbReference type="EMBL" id="JAAIKD010000019">
    <property type="protein sequence ID" value="NEV95081.1"/>
    <property type="molecule type" value="Genomic_DNA"/>
</dbReference>
<dbReference type="InterPro" id="IPR028974">
    <property type="entry name" value="TSP_type-3_rpt"/>
</dbReference>
<dbReference type="InterPro" id="IPR049304">
    <property type="entry name" value="Gly_rich_dom"/>
</dbReference>
<dbReference type="Pfam" id="PF21722">
    <property type="entry name" value="Gly_rich_2"/>
    <property type="match status" value="1"/>
</dbReference>
<feature type="compositionally biased region" description="Gly residues" evidence="1">
    <location>
        <begin position="230"/>
        <end position="244"/>
    </location>
</feature>
<proteinExistence type="predicted"/>
<dbReference type="AlphaFoldDB" id="A0A6B3RC26"/>
<feature type="compositionally biased region" description="Gly residues" evidence="1">
    <location>
        <begin position="136"/>
        <end position="149"/>
    </location>
</feature>
<evidence type="ECO:0000256" key="1">
    <source>
        <dbReference type="SAM" id="MobiDB-lite"/>
    </source>
</evidence>
<dbReference type="Proteomes" id="UP000478505">
    <property type="component" value="Unassembled WGS sequence"/>
</dbReference>
<sequence>MSKCFIKQNFGFLLVLFLLHFTFGVYAQEVTTFDTPGTTTFTVPEGVTSIEYLVIAGGGGGGAWRGGGGGAGGLQQGILPVTPGAVLTVTVGAGGAGAPGGTNTARGANGQNSVFGSVVATGGGGGGIGRNSNNIGGDGGSGGGEGGVRNNGAAQGPGLAIPAGQGFAGGDSYNNNDTERRAGGGGGGAGAAGAGAPDSQGGTGGIGIQNDITGTLIYYAGGGGGASDSGTDGSGGLGGGGTGNTFGNAQDGEANSGGGGGAAGGGFESVFSGGDGGSGIVILSYILDTDGDGVPDENDYDNDNDGIADLNEGSTCYQTEAISGVTTGLNSDGDIATLYDGNLNQQLFYFLNNQTYPGSATEIFNITFVEPLVITEFKVLLNTDDLDDTQNNSFLGNNVEYQIQGFNGTSWDVLGSGTSDGVVSGEQEVFSLSANTTAYSNYRILWVGGGQVQWDPWIEEILFTVAPCAGTSLDSDNDGIANYLDLDSDNDGILDADEILNG</sequence>
<feature type="non-terminal residue" evidence="4">
    <location>
        <position position="502"/>
    </location>
</feature>
<name>A0A6B3RC26_9FLAO</name>
<feature type="chain" id="PRO_5025458525" description="Glycine-rich domain-containing protein" evidence="2">
    <location>
        <begin position="28"/>
        <end position="502"/>
    </location>
</feature>
<evidence type="ECO:0000313" key="4">
    <source>
        <dbReference type="EMBL" id="NEV95081.1"/>
    </source>
</evidence>
<protein>
    <recommendedName>
        <fullName evidence="3">Glycine-rich domain-containing protein</fullName>
    </recommendedName>
</protein>
<feature type="region of interest" description="Disordered" evidence="1">
    <location>
        <begin position="126"/>
        <end position="207"/>
    </location>
</feature>
<feature type="compositionally biased region" description="Gly residues" evidence="1">
    <location>
        <begin position="183"/>
        <end position="193"/>
    </location>
</feature>
<accession>A0A6B3RC26</accession>
<evidence type="ECO:0000313" key="5">
    <source>
        <dbReference type="Proteomes" id="UP000478505"/>
    </source>
</evidence>
<dbReference type="SUPFAM" id="SSF103647">
    <property type="entry name" value="TSP type-3 repeat"/>
    <property type="match status" value="1"/>
</dbReference>
<organism evidence="4 5">
    <name type="scientific">Psychroflexus aurantiacus</name>
    <dbReference type="NCBI Taxonomy" id="2709310"/>
    <lineage>
        <taxon>Bacteria</taxon>
        <taxon>Pseudomonadati</taxon>
        <taxon>Bacteroidota</taxon>
        <taxon>Flavobacteriia</taxon>
        <taxon>Flavobacteriales</taxon>
        <taxon>Flavobacteriaceae</taxon>
        <taxon>Psychroflexus</taxon>
    </lineage>
</organism>
<feature type="domain" description="Glycine-rich" evidence="3">
    <location>
        <begin position="35"/>
        <end position="285"/>
    </location>
</feature>
<comment type="caution">
    <text evidence="4">The sequence shown here is derived from an EMBL/GenBank/DDBJ whole genome shotgun (WGS) entry which is preliminary data.</text>
</comment>
<evidence type="ECO:0000256" key="2">
    <source>
        <dbReference type="SAM" id="SignalP"/>
    </source>
</evidence>
<dbReference type="PROSITE" id="PS00018">
    <property type="entry name" value="EF_HAND_1"/>
    <property type="match status" value="1"/>
</dbReference>
<feature type="region of interest" description="Disordered" evidence="1">
    <location>
        <begin position="230"/>
        <end position="260"/>
    </location>
</feature>
<gene>
    <name evidence="4" type="ORF">G3567_13135</name>
</gene>
<dbReference type="RefSeq" id="WP_164005775.1">
    <property type="nucleotide sequence ID" value="NZ_JAAIKD010000019.1"/>
</dbReference>